<dbReference type="SUPFAM" id="SSF47336">
    <property type="entry name" value="ACP-like"/>
    <property type="match status" value="2"/>
</dbReference>
<dbReference type="Gene3D" id="3.40.50.300">
    <property type="entry name" value="P-loop containing nucleotide triphosphate hydrolases"/>
    <property type="match status" value="1"/>
</dbReference>
<dbReference type="InterPro" id="IPR000873">
    <property type="entry name" value="AMP-dep_synth/lig_dom"/>
</dbReference>
<dbReference type="GO" id="GO:0043041">
    <property type="term" value="P:amino acid activation for nonribosomal peptide biosynthetic process"/>
    <property type="evidence" value="ECO:0007669"/>
    <property type="project" value="TreeGrafter"/>
</dbReference>
<dbReference type="Gene3D" id="3.30.559.30">
    <property type="entry name" value="Nonribosomal peptide synthetase, condensation domain"/>
    <property type="match status" value="2"/>
</dbReference>
<dbReference type="CDD" id="cd17643">
    <property type="entry name" value="A_NRPS_Cytc1-like"/>
    <property type="match status" value="1"/>
</dbReference>
<dbReference type="Gene3D" id="3.40.50.980">
    <property type="match status" value="2"/>
</dbReference>
<dbReference type="PROSITE" id="PS50075">
    <property type="entry name" value="CARRIER"/>
    <property type="match status" value="2"/>
</dbReference>
<dbReference type="SMART" id="SM00824">
    <property type="entry name" value="PKS_TE"/>
    <property type="match status" value="1"/>
</dbReference>
<dbReference type="PROSITE" id="PS00455">
    <property type="entry name" value="AMP_BINDING"/>
    <property type="match status" value="2"/>
</dbReference>
<dbReference type="InterPro" id="IPR045851">
    <property type="entry name" value="AMP-bd_C_sf"/>
</dbReference>
<dbReference type="SUPFAM" id="SSF52777">
    <property type="entry name" value="CoA-dependent acyltransferases"/>
    <property type="match status" value="4"/>
</dbReference>
<dbReference type="Pfam" id="PF13193">
    <property type="entry name" value="AMP-binding_C"/>
    <property type="match status" value="2"/>
</dbReference>
<dbReference type="SUPFAM" id="SSF52540">
    <property type="entry name" value="P-loop containing nucleoside triphosphate hydrolases"/>
    <property type="match status" value="1"/>
</dbReference>
<dbReference type="GO" id="GO:0031177">
    <property type="term" value="F:phosphopantetheine binding"/>
    <property type="evidence" value="ECO:0007669"/>
    <property type="project" value="InterPro"/>
</dbReference>
<dbReference type="Pfam" id="PF00550">
    <property type="entry name" value="PP-binding"/>
    <property type="match status" value="2"/>
</dbReference>
<dbReference type="FunFam" id="3.40.50.12780:FF:000012">
    <property type="entry name" value="Non-ribosomal peptide synthetase"/>
    <property type="match status" value="2"/>
</dbReference>
<dbReference type="Gene3D" id="3.40.50.12780">
    <property type="entry name" value="N-terminal domain of ligase-like"/>
    <property type="match status" value="1"/>
</dbReference>
<reference evidence="6 7" key="2">
    <citation type="journal article" date="2022" name="Mar. Drugs">
        <title>Bioassay-Guided Fractionation Leads to the Detection of Cholic Acid Generated by the Rare Thalassomonas sp.</title>
        <authorList>
            <person name="Pheiffer F."/>
            <person name="Schneider Y.K."/>
            <person name="Hansen E.H."/>
            <person name="Andersen J.H."/>
            <person name="Isaksson J."/>
            <person name="Busche T."/>
            <person name="R C."/>
            <person name="Kalinowski J."/>
            <person name="Zyl L.V."/>
            <person name="Trindade M."/>
        </authorList>
    </citation>
    <scope>NUCLEOTIDE SEQUENCE [LARGE SCALE GENOMIC DNA]</scope>
    <source>
        <strain evidence="6 7">A5K-106</strain>
    </source>
</reference>
<name>A0AAF0C4Q2_9GAMM</name>
<dbReference type="InterPro" id="IPR036736">
    <property type="entry name" value="ACP-like_sf"/>
</dbReference>
<dbReference type="Proteomes" id="UP000032568">
    <property type="component" value="Chromosome pTact"/>
</dbReference>
<evidence type="ECO:0000256" key="1">
    <source>
        <dbReference type="ARBA" id="ARBA00001957"/>
    </source>
</evidence>
<evidence type="ECO:0000259" key="5">
    <source>
        <dbReference type="PROSITE" id="PS50075"/>
    </source>
</evidence>
<dbReference type="SUPFAM" id="SSF53474">
    <property type="entry name" value="alpha/beta-Hydrolases"/>
    <property type="match status" value="1"/>
</dbReference>
<dbReference type="KEGG" id="tact:SG35_029445"/>
<dbReference type="InterPro" id="IPR044894">
    <property type="entry name" value="TubC_N_sf"/>
</dbReference>
<dbReference type="Gene3D" id="3.30.300.30">
    <property type="match status" value="2"/>
</dbReference>
<dbReference type="InterPro" id="IPR001242">
    <property type="entry name" value="Condensation_dom"/>
</dbReference>
<dbReference type="CDD" id="cd12116">
    <property type="entry name" value="A_NRPS_Ta1_like"/>
    <property type="match status" value="1"/>
</dbReference>
<feature type="domain" description="Carrier" evidence="5">
    <location>
        <begin position="2456"/>
        <end position="2531"/>
    </location>
</feature>
<dbReference type="InterPro" id="IPR027417">
    <property type="entry name" value="P-loop_NTPase"/>
</dbReference>
<dbReference type="NCBIfam" id="NF003417">
    <property type="entry name" value="PRK04813.1"/>
    <property type="match status" value="2"/>
</dbReference>
<accession>A0AAF0C4Q2</accession>
<evidence type="ECO:0000313" key="7">
    <source>
        <dbReference type="Proteomes" id="UP000032568"/>
    </source>
</evidence>
<gene>
    <name evidence="6" type="ORF">SG35_029445</name>
</gene>
<dbReference type="FunFam" id="2.30.38.10:FF:000001">
    <property type="entry name" value="Non-ribosomal peptide synthetase PvdI"/>
    <property type="match status" value="1"/>
</dbReference>
<dbReference type="SUPFAM" id="SSF56801">
    <property type="entry name" value="Acetyl-CoA synthetase-like"/>
    <property type="match status" value="2"/>
</dbReference>
<dbReference type="InterPro" id="IPR029058">
    <property type="entry name" value="AB_hydrolase_fold"/>
</dbReference>
<dbReference type="Gene3D" id="3.30.559.10">
    <property type="entry name" value="Chloramphenicol acetyltransferase-like domain"/>
    <property type="match status" value="2"/>
</dbReference>
<dbReference type="InterPro" id="IPR020845">
    <property type="entry name" value="AMP-binding_CS"/>
</dbReference>
<dbReference type="CDD" id="cd19531">
    <property type="entry name" value="LCL_NRPS-like"/>
    <property type="match status" value="2"/>
</dbReference>
<evidence type="ECO:0000256" key="3">
    <source>
        <dbReference type="ARBA" id="ARBA00022450"/>
    </source>
</evidence>
<dbReference type="Gene3D" id="2.30.38.10">
    <property type="entry name" value="Luciferase, Domain 3"/>
    <property type="match status" value="1"/>
</dbReference>
<keyword evidence="7" id="KW-1185">Reference proteome</keyword>
<dbReference type="InterPro" id="IPR041464">
    <property type="entry name" value="TubC_N"/>
</dbReference>
<dbReference type="Gene3D" id="1.10.10.1830">
    <property type="entry name" value="Non-ribosomal peptide synthase, adenylation domain"/>
    <property type="match status" value="1"/>
</dbReference>
<keyword evidence="4" id="KW-0597">Phosphoprotein</keyword>
<reference evidence="6 7" key="1">
    <citation type="journal article" date="2015" name="Genome Announc.">
        <title>Draft Genome Sequences of Marine Isolates of Thalassomonas viridans and Thalassomonas actiniarum.</title>
        <authorList>
            <person name="Olonade I."/>
            <person name="van Zyl L.J."/>
            <person name="Trindade M."/>
        </authorList>
    </citation>
    <scope>NUCLEOTIDE SEQUENCE [LARGE SCALE GENOMIC DNA]</scope>
    <source>
        <strain evidence="6 7">A5K-106</strain>
    </source>
</reference>
<evidence type="ECO:0000313" key="6">
    <source>
        <dbReference type="EMBL" id="WDE02532.1"/>
    </source>
</evidence>
<dbReference type="Pfam" id="PF00501">
    <property type="entry name" value="AMP-binding"/>
    <property type="match status" value="2"/>
</dbReference>
<dbReference type="InterPro" id="IPR042099">
    <property type="entry name" value="ANL_N_sf"/>
</dbReference>
<dbReference type="FunFam" id="3.40.50.980:FF:000001">
    <property type="entry name" value="Non-ribosomal peptide synthetase"/>
    <property type="match status" value="2"/>
</dbReference>
<sequence length="2815" mass="312575">MDTDAASLLSELEMLDIRLSLDDGKLRYSAPKGALQPLLLKRLSDHKADLIRLLEQRSADRQQIWEEVAIPRQPRGKGLPLSFAQQRFWFLDQLDQGNSATFVMPPVVLRFEGKLNILALQQALNEVVQRHEVLRSAFRIEEDVPVQRVLPEAELALPLSDLTALTPAEKEQRIDQVIREQALQPFDLQHGDILMRALVLKLAENEHIFMLTMHHIIGDGWSMGILVDELSQLYRARIAGEAIDKTLAPLPVQYADYAVWERKRMTGQRLARHRDYWLAQLKDAPDFLPLATDHPRPKVRNNQGSAVYFQLGSDSAGQLARLCSDSGVTPFMALLSAFAVLLYRYTGEQDMVIGSPIAVRPHSQSEALVGLFLNTLALRIDLSANPSFHSLLARVRKTALQGYEHSEMPFDQVLQALDLERNPEHTPLFQVLFALQNAPMGNVELDGLSISSRPTQSLHSPFDLVLSLEESENDIQGFFRYNTDLFERASIERMLGHFRLLLQGLLTTPQEKIATLAMLTPPELAQLRDWRGGQYRAAADNTLAQAFTRQAAASPGAVALRFGDTGLTYRELNERANQLTRRLQKMGVVRGDFVGLCSQRSLELIIGIVGILKAGAAYIPLDPAYPQERLAYMAQDSGIRLLVTYRSEPSLSVTMLDLADPSLAQESTAEPGITAAAEDVAYVIYTSGSTGRPKGVEVSHRNVIRLFSASESLFGFGADDTWSLFHSYAFDFSVWELWGALLYGGQAVVVPLDIARSSEQFQPFLRQNGVTVLNQTPSAFRQLIDADCRLQASREPLPLKWVIFGGEALDPRSLSAWVERYGLDAPELINMYGITETTVHVSYYRLRQEDIDTGTSVIGRPLPDLSLTLVDGNDQLVPLGVPGEMLIGGGGVARGYLNLPELTAERFISDAFTGQEAKQRLYRSGDLARWRADGSLEYLGRIDHQVKVRGFRIELGEIERCLGKLPQVREAVVLSRQEAGGARLVAYAVSDNNRDTALPALLRKELLSRLPEYMIPAAVLVLPSLPLTANGKLDRKKLDSLFLENRSGINTGVPLSAPPQTALEKLLATLWCQVLDIERIGLDDNFFELGGDSIRGAILANKIQQRIESVVYVVALFEAPTIRLLIDYLRRHYPEAMARMGEAEIRQLDDAFIDEQSLTDFRALIPPTPSYPVSGKLPGNGKKNPRAIFVLSPPRSGSTLLRVLLGGHSDLFSPPELELLGFDTLGQRKKVCSGRDAFWLEGTLRAVMQACDVDADGAREIMASRESADMPVQAFYGELQGWLGQRILVDKSPSYALDPGIMQRAEAYFDEPLYIHLHRHPYGMIHSFEEAKLDQIFFRYPHQLPVRRLGELIWLHSHRNIGQFLANIPARRQISVSFEQMTQQPEATVKQLCQFIGINFSADMLDIYNRQQQQRMTDGIHRESKMLGDVKFHSHQQIDAGIAERWRQNYRQEFLGEPSLQMAKVFGYNPRINTENLPIPQLERKGGSLPLSFAQQRLWFLDQLEGAGAAYNMPVALRIKGELAPDAMAASLDAIVRRHETLRSHFETVRGEPRVRLVDALPAMATVDLSHLVGQLQQQALAQHIASDAKQVFNLATGPLFRCSLLKLAADDHVVLVNMHHIVSDGWSMGIIVNEWSRLYDAFVAGQASPLAPLAVQYGDYAAWQHEQLKSGKLGHQLAYWRKRLAGAPALLALPTDRPRPAVQQFHGDIFKLTLNGSLSLRLKRYAEQSGVSLYMFLLAAFAVLLMRYSGQRDIVIGSPTANRSRSELEPLVGFFVNTLVMRLDVAGEQAFDGFLKQVREAALEAYANQEVSFEQLVEELKPRRNLSYSPLFQVMFSMQNTPAVTPDLTGLEVSEISGAQVVSKYDLTLEVSESGTGLEACFEYNSDLFDRDTIKRLAGHYSNLLQSILTAPQQALARLAILDQEEEDCLLKRWNHTRRPIDGPLTIQGMFEKQAGKTPNAVAVKCGADSLSYRELNQRSQQLAQRLRALGLAEGSLAAVCLPRSADMLVALLAVLKSGSAYVPLDPKYPRDRIREVLEDAGVSLLLTQAGLLPSFSSLTCPVFCPDAGQQDCAVPEARIPEAKEPETKTPQIQDNPALAYVIYTSGSTGKPKGVAVSHHGAVNFLSSMAQMPGITASDTLLAVTTVAFDIAVLELYLPLTVGATLVIADEETVRDGTSLMQTLLAEQVTVMQATPATWRLLLASGWQGDGRLKVLCGGEALPSMLAQQLLPDVASLWNLYGPTEATVWSSLQQVTPGDLIHARIPIGRPIANTRIYILDSCLSPQPVGVSGELFIGGDCLANAYLNRPELTAAAFIEDPFLPGQRLYRTGDLGRYLPDGRIEYLGRNDQQIKIRGFRVEPGEVEHVLGKQPGVDMCAVVLDRPESENTRLIGYYLGGETDRSQLKQALGQVLPDYMVPDLLLRLEQMPLTENGKVDRRALARLEIEQTSAEYLGARDTLELELLRIWQEVLGVKAIGIRDNFFDLGGHSIIAVRLMAKIARQFDRQLPLASLFQGSTVEAQAQLLRSGVDDKIWSSVVPVQSQGQGEPFFCAAGAGGNLVYFNELARAMTGSHPFIGLQPPGLDGETPPYTRVEDLARHYLDEIQHHGYKCPRFVAGHSFGGLVAFDMAAQLNKLGHAPQVLVLIDTPAPHFFQPTGQDWSQAQWLAQVSEIISHLYQVDAAISSQEFASLDHEAQLVLLHQRLIARGVLPEQNNVSFLRGFIEVYKANLCVDYSPAKLPATTRVLLLRSKEQQPEHLITEQFATLRTSLDLGWQRYFEQPVTVTEVPGDHLTMMRSPNAEVLTREISDFISS</sequence>
<keyword evidence="3" id="KW-0596">Phosphopantetheine</keyword>
<dbReference type="GO" id="GO:0005829">
    <property type="term" value="C:cytosol"/>
    <property type="evidence" value="ECO:0007669"/>
    <property type="project" value="TreeGrafter"/>
</dbReference>
<dbReference type="PANTHER" id="PTHR45527:SF14">
    <property type="entry name" value="PLIPASTATIN SYNTHASE SUBUNIT B"/>
    <property type="match status" value="1"/>
</dbReference>
<dbReference type="NCBIfam" id="TIGR01733">
    <property type="entry name" value="AA-adenyl-dom"/>
    <property type="match status" value="2"/>
</dbReference>
<dbReference type="Gene3D" id="3.40.50.1820">
    <property type="entry name" value="alpha/beta hydrolase"/>
    <property type="match status" value="1"/>
</dbReference>
<dbReference type="FunFam" id="3.30.559.10:FF:000012">
    <property type="entry name" value="Non-ribosomal peptide synthetase"/>
    <property type="match status" value="2"/>
</dbReference>
<comment type="similarity">
    <text evidence="2">Belongs to the ATP-dependent AMP-binding enzyme family.</text>
</comment>
<dbReference type="InterPro" id="IPR010071">
    <property type="entry name" value="AA_adenyl_dom"/>
</dbReference>
<feature type="domain" description="Carrier" evidence="5">
    <location>
        <begin position="1058"/>
        <end position="1133"/>
    </location>
</feature>
<dbReference type="FunFam" id="3.40.50.980:FF:000002">
    <property type="entry name" value="Enterobactin synthetase component F"/>
    <property type="match status" value="1"/>
</dbReference>
<dbReference type="InterPro" id="IPR025110">
    <property type="entry name" value="AMP-bd_C"/>
</dbReference>
<dbReference type="RefSeq" id="WP_053043057.1">
    <property type="nucleotide sequence ID" value="NZ_CP059736.1"/>
</dbReference>
<dbReference type="InterPro" id="IPR020802">
    <property type="entry name" value="TesA-like"/>
</dbReference>
<dbReference type="GO" id="GO:0003824">
    <property type="term" value="F:catalytic activity"/>
    <property type="evidence" value="ECO:0007669"/>
    <property type="project" value="InterPro"/>
</dbReference>
<protein>
    <submittedName>
        <fullName evidence="6">Non-ribosomal peptide synthetase</fullName>
    </submittedName>
</protein>
<dbReference type="GO" id="GO:0044550">
    <property type="term" value="P:secondary metabolite biosynthetic process"/>
    <property type="evidence" value="ECO:0007669"/>
    <property type="project" value="UniProtKB-ARBA"/>
</dbReference>
<dbReference type="InterPro" id="IPR009081">
    <property type="entry name" value="PP-bd_ACP"/>
</dbReference>
<dbReference type="FunFam" id="3.30.300.30:FF:000010">
    <property type="entry name" value="Enterobactin synthetase component F"/>
    <property type="match status" value="1"/>
</dbReference>
<dbReference type="FunFam" id="1.10.1200.10:FF:000005">
    <property type="entry name" value="Nonribosomal peptide synthetase 1"/>
    <property type="match status" value="1"/>
</dbReference>
<dbReference type="InterPro" id="IPR020806">
    <property type="entry name" value="PKS_PP-bd"/>
</dbReference>
<dbReference type="InterPro" id="IPR023213">
    <property type="entry name" value="CAT-like_dom_sf"/>
</dbReference>
<dbReference type="Pfam" id="PF18563">
    <property type="entry name" value="TubC_N"/>
    <property type="match status" value="1"/>
</dbReference>
<dbReference type="EMBL" id="CP059736">
    <property type="protein sequence ID" value="WDE02532.1"/>
    <property type="molecule type" value="Genomic_DNA"/>
</dbReference>
<dbReference type="Pfam" id="PF00975">
    <property type="entry name" value="Thioesterase"/>
    <property type="match status" value="1"/>
</dbReference>
<dbReference type="Pfam" id="PF13469">
    <property type="entry name" value="Sulfotransfer_3"/>
    <property type="match status" value="1"/>
</dbReference>
<organism evidence="6 7">
    <name type="scientific">Thalassomonas actiniarum</name>
    <dbReference type="NCBI Taxonomy" id="485447"/>
    <lineage>
        <taxon>Bacteria</taxon>
        <taxon>Pseudomonadati</taxon>
        <taxon>Pseudomonadota</taxon>
        <taxon>Gammaproteobacteria</taxon>
        <taxon>Alteromonadales</taxon>
        <taxon>Colwelliaceae</taxon>
        <taxon>Thalassomonas</taxon>
    </lineage>
</organism>
<dbReference type="Pfam" id="PF00668">
    <property type="entry name" value="Condensation"/>
    <property type="match status" value="2"/>
</dbReference>
<dbReference type="PANTHER" id="PTHR45527">
    <property type="entry name" value="NONRIBOSOMAL PEPTIDE SYNTHETASE"/>
    <property type="match status" value="1"/>
</dbReference>
<comment type="cofactor">
    <cofactor evidence="1">
        <name>pantetheine 4'-phosphate</name>
        <dbReference type="ChEBI" id="CHEBI:47942"/>
    </cofactor>
</comment>
<evidence type="ECO:0000256" key="2">
    <source>
        <dbReference type="ARBA" id="ARBA00006432"/>
    </source>
</evidence>
<evidence type="ECO:0000256" key="4">
    <source>
        <dbReference type="ARBA" id="ARBA00022553"/>
    </source>
</evidence>
<dbReference type="SMART" id="SM00823">
    <property type="entry name" value="PKS_PP"/>
    <property type="match status" value="2"/>
</dbReference>
<dbReference type="InterPro" id="IPR001031">
    <property type="entry name" value="Thioesterase"/>
</dbReference>
<dbReference type="Gene3D" id="1.10.1200.10">
    <property type="entry name" value="ACP-like"/>
    <property type="match status" value="2"/>
</dbReference>
<proteinExistence type="inferred from homology"/>